<organism evidence="2 3">
    <name type="scientific">Enterococcus canintestini</name>
    <dbReference type="NCBI Taxonomy" id="317010"/>
    <lineage>
        <taxon>Bacteria</taxon>
        <taxon>Bacillati</taxon>
        <taxon>Bacillota</taxon>
        <taxon>Bacilli</taxon>
        <taxon>Lactobacillales</taxon>
        <taxon>Enterococcaceae</taxon>
        <taxon>Enterococcus</taxon>
    </lineage>
</organism>
<evidence type="ECO:0000313" key="2">
    <source>
        <dbReference type="EMBL" id="PAB00141.1"/>
    </source>
</evidence>
<dbReference type="Gene3D" id="1.20.120.450">
    <property type="entry name" value="dinb family like domain"/>
    <property type="match status" value="1"/>
</dbReference>
<dbReference type="AlphaFoldDB" id="A0A267HP50"/>
<comment type="caution">
    <text evidence="2">The sequence shown here is derived from an EMBL/GenBank/DDBJ whole genome shotgun (WGS) entry which is preliminary data.</text>
</comment>
<dbReference type="RefSeq" id="WP_095006992.1">
    <property type="nucleotide sequence ID" value="NZ_LHUG01000009.1"/>
</dbReference>
<dbReference type="InterPro" id="IPR024775">
    <property type="entry name" value="DinB-like"/>
</dbReference>
<accession>A0A267HP50</accession>
<evidence type="ECO:0000313" key="3">
    <source>
        <dbReference type="Proteomes" id="UP000216797"/>
    </source>
</evidence>
<proteinExistence type="predicted"/>
<reference evidence="2 3" key="1">
    <citation type="submission" date="2015-08" db="EMBL/GenBank/DDBJ databases">
        <title>Enterococcus genome sequence.</title>
        <authorList>
            <person name="Acedo J.Z."/>
            <person name="Vederas J.C."/>
        </authorList>
    </citation>
    <scope>NUCLEOTIDE SEQUENCE [LARGE SCALE GENOMIC DNA]</scope>
    <source>
        <strain evidence="2 3">49</strain>
    </source>
</reference>
<protein>
    <recommendedName>
        <fullName evidence="1">DinB-like domain-containing protein</fullName>
    </recommendedName>
</protein>
<dbReference type="EMBL" id="LHUG01000009">
    <property type="protein sequence ID" value="PAB00141.1"/>
    <property type="molecule type" value="Genomic_DNA"/>
</dbReference>
<name>A0A267HP50_9ENTE</name>
<keyword evidence="3" id="KW-1185">Reference proteome</keyword>
<dbReference type="SUPFAM" id="SSF109854">
    <property type="entry name" value="DinB/YfiT-like putative metalloenzymes"/>
    <property type="match status" value="1"/>
</dbReference>
<evidence type="ECO:0000259" key="1">
    <source>
        <dbReference type="Pfam" id="PF12867"/>
    </source>
</evidence>
<sequence length="169" mass="19630">MQLTQLSSETLLRAKERFEDTLMQMTVTEANTMPNPLIKSVTWLMWHTARELDFQISALNGSKPLWFKSDWRDRFNLPLPDNTEDWHHTPQEAAKVQVTDKQLLVDYLNESIDFTLNYLKTITEDSLQDIVDLNWTPPVTRQVRIVSAIDDAIMHSGQAVYSRRLVIGK</sequence>
<feature type="domain" description="DinB-like" evidence="1">
    <location>
        <begin position="11"/>
        <end position="157"/>
    </location>
</feature>
<dbReference type="Pfam" id="PF12867">
    <property type="entry name" value="DinB_2"/>
    <property type="match status" value="1"/>
</dbReference>
<gene>
    <name evidence="2" type="ORF">AKL21_10290</name>
</gene>
<dbReference type="Proteomes" id="UP000216797">
    <property type="component" value="Unassembled WGS sequence"/>
</dbReference>
<dbReference type="InterPro" id="IPR034660">
    <property type="entry name" value="DinB/YfiT-like"/>
</dbReference>